<keyword evidence="6" id="KW-1185">Reference proteome</keyword>
<dbReference type="OrthoDB" id="9983560at2759"/>
<proteinExistence type="inferred from homology"/>
<dbReference type="InterPro" id="IPR036318">
    <property type="entry name" value="FAD-bd_PCMH-like_sf"/>
</dbReference>
<evidence type="ECO:0000259" key="4">
    <source>
        <dbReference type="PROSITE" id="PS51387"/>
    </source>
</evidence>
<evidence type="ECO:0000313" key="6">
    <source>
        <dbReference type="Proteomes" id="UP000070501"/>
    </source>
</evidence>
<dbReference type="STRING" id="196109.A0A136IQF6"/>
<evidence type="ECO:0000256" key="2">
    <source>
        <dbReference type="ARBA" id="ARBA00023002"/>
    </source>
</evidence>
<dbReference type="PANTHER" id="PTHR13878:SF91">
    <property type="entry name" value="FAD BINDING DOMAIN PROTEIN (AFU_ORTHOLOGUE AFUA_6G12070)-RELATED"/>
    <property type="match status" value="1"/>
</dbReference>
<reference evidence="6" key="1">
    <citation type="submission" date="2016-02" db="EMBL/GenBank/DDBJ databases">
        <title>Draft genome sequence of Microdochium bolleyi, a fungal endophyte of beachgrass.</title>
        <authorList>
            <consortium name="DOE Joint Genome Institute"/>
            <person name="David A.S."/>
            <person name="May G."/>
            <person name="Haridas S."/>
            <person name="Lim J."/>
            <person name="Wang M."/>
            <person name="Labutti K."/>
            <person name="Lipzen A."/>
            <person name="Barry K."/>
            <person name="Grigoriev I.V."/>
        </authorList>
    </citation>
    <scope>NUCLEOTIDE SEQUENCE [LARGE SCALE GENOMIC DNA]</scope>
    <source>
        <strain evidence="6">J235TASD1</strain>
    </source>
</reference>
<keyword evidence="2" id="KW-0560">Oxidoreductase</keyword>
<dbReference type="SUPFAM" id="SSF56176">
    <property type="entry name" value="FAD-binding/transporter-associated domain-like"/>
    <property type="match status" value="1"/>
</dbReference>
<evidence type="ECO:0000313" key="5">
    <source>
        <dbReference type="EMBL" id="KXJ87146.1"/>
    </source>
</evidence>
<feature type="signal peptide" evidence="3">
    <location>
        <begin position="1"/>
        <end position="21"/>
    </location>
</feature>
<feature type="chain" id="PRO_5007292986" description="FAD-binding PCMH-type domain-containing protein" evidence="3">
    <location>
        <begin position="22"/>
        <end position="574"/>
    </location>
</feature>
<name>A0A136IQF6_9PEZI</name>
<dbReference type="InParanoid" id="A0A136IQF6"/>
<dbReference type="InterPro" id="IPR016169">
    <property type="entry name" value="FAD-bd_PCMH_sub2"/>
</dbReference>
<dbReference type="Gene3D" id="3.30.465.10">
    <property type="match status" value="2"/>
</dbReference>
<dbReference type="PROSITE" id="PS51387">
    <property type="entry name" value="FAD_PCMH"/>
    <property type="match status" value="1"/>
</dbReference>
<feature type="domain" description="FAD-binding PCMH-type" evidence="4">
    <location>
        <begin position="123"/>
        <end position="302"/>
    </location>
</feature>
<dbReference type="InterPro" id="IPR016166">
    <property type="entry name" value="FAD-bd_PCMH"/>
</dbReference>
<accession>A0A136IQF6</accession>
<evidence type="ECO:0000256" key="1">
    <source>
        <dbReference type="ARBA" id="ARBA00005466"/>
    </source>
</evidence>
<dbReference type="PANTHER" id="PTHR13878">
    <property type="entry name" value="GULONOLACTONE OXIDASE"/>
    <property type="match status" value="1"/>
</dbReference>
<dbReference type="EMBL" id="KQ964264">
    <property type="protein sequence ID" value="KXJ87146.1"/>
    <property type="molecule type" value="Genomic_DNA"/>
</dbReference>
<evidence type="ECO:0000256" key="3">
    <source>
        <dbReference type="SAM" id="SignalP"/>
    </source>
</evidence>
<dbReference type="AlphaFoldDB" id="A0A136IQF6"/>
<dbReference type="InterPro" id="IPR050432">
    <property type="entry name" value="FAD-linked_Oxidoreductases_BP"/>
</dbReference>
<comment type="similarity">
    <text evidence="1">Belongs to the oxygen-dependent FAD-linked oxidoreductase family.</text>
</comment>
<dbReference type="InterPro" id="IPR006094">
    <property type="entry name" value="Oxid_FAD_bind_N"/>
</dbReference>
<dbReference type="Pfam" id="PF08031">
    <property type="entry name" value="BBE"/>
    <property type="match status" value="1"/>
</dbReference>
<organism evidence="5 6">
    <name type="scientific">Microdochium bolleyi</name>
    <dbReference type="NCBI Taxonomy" id="196109"/>
    <lineage>
        <taxon>Eukaryota</taxon>
        <taxon>Fungi</taxon>
        <taxon>Dikarya</taxon>
        <taxon>Ascomycota</taxon>
        <taxon>Pezizomycotina</taxon>
        <taxon>Sordariomycetes</taxon>
        <taxon>Xylariomycetidae</taxon>
        <taxon>Xylariales</taxon>
        <taxon>Microdochiaceae</taxon>
        <taxon>Microdochium</taxon>
    </lineage>
</organism>
<gene>
    <name evidence="5" type="ORF">Micbo1qcDRAFT_236578</name>
</gene>
<keyword evidence="3" id="KW-0732">Signal</keyword>
<dbReference type="GO" id="GO:0071949">
    <property type="term" value="F:FAD binding"/>
    <property type="evidence" value="ECO:0007669"/>
    <property type="project" value="InterPro"/>
</dbReference>
<dbReference type="InterPro" id="IPR012951">
    <property type="entry name" value="BBE"/>
</dbReference>
<protein>
    <recommendedName>
        <fullName evidence="4">FAD-binding PCMH-type domain-containing protein</fullName>
    </recommendedName>
</protein>
<dbReference type="Pfam" id="PF01565">
    <property type="entry name" value="FAD_binding_4"/>
    <property type="match status" value="1"/>
</dbReference>
<sequence length="574" mass="62031">MVSLRTLAVSALVGAASLVAADFGDFESNALPKFCRNFPGDPWWPSKLEWDLFNMTVNGNLIKTVPLGAPCHGATYDAAKCDYLKSQWQFEKIHFEDSSSVMAPFFANQSCDPFTAKEKPCELGNYVRYAVDASGPSDIQWAIAFATLRNIRLVIRNTGHDYLGRSTGAGALGIWTHNLKDILFIPNYSSASYKGTAVKVGAGVQAFEAMAAARDRGQVIVGGECATVGLAGGYTQGGGHSALSTNFGLAADNVLNFEVVTATGQLVNANRETNSDLFWALAGGGGSTFGVVVSMTAKTYPDKIVGGASLQFFKASNGGNQSLHYAGISAFHEELAAMVDAGAMVVHYFTTDFFMIAPITAYGKTEAQVRAMLAPFEAKLTKLGMVFTSSYSQSKDYYTHYDKYFGPLPLGNIQVGIAQYGARLIPRSVITSIAPTWQAIIEKGVTWIGVGTNVKPHGTTSTSSVHPAWRDALVHATLTLPWSFQAPWADALATQKKMTEEIMPLVEKATPGSGSYVNEADWRTPNWQEAFWGSNYKRLLQIKQKWDPLSTFYATVGVGSETWKVANDGRMCTA</sequence>
<dbReference type="GO" id="GO:0016491">
    <property type="term" value="F:oxidoreductase activity"/>
    <property type="evidence" value="ECO:0007669"/>
    <property type="project" value="UniProtKB-KW"/>
</dbReference>
<dbReference type="Proteomes" id="UP000070501">
    <property type="component" value="Unassembled WGS sequence"/>
</dbReference>